<proteinExistence type="inferred from homology"/>
<evidence type="ECO:0000256" key="1">
    <source>
        <dbReference type="ARBA" id="ARBA00009820"/>
    </source>
</evidence>
<dbReference type="Gene3D" id="2.120.10.30">
    <property type="entry name" value="TolB, C-terminal domain"/>
    <property type="match status" value="1"/>
</dbReference>
<reference evidence="2" key="1">
    <citation type="journal article" date="2022" name="Genome Biol. Evol.">
        <title>A New Gene Family Diagnostic for Intracellular Biomineralization of Amorphous Ca Carbonates by Cyanobacteria.</title>
        <authorList>
            <person name="Benzerara K."/>
            <person name="Duprat E."/>
            <person name="Bitard-Feildel T."/>
            <person name="Caumes G."/>
            <person name="Cassier-Chauvat C."/>
            <person name="Chauvat F."/>
            <person name="Dezi M."/>
            <person name="Diop S.I."/>
            <person name="Gaschignard G."/>
            <person name="Gorgen S."/>
            <person name="Gugger M."/>
            <person name="Lopez-Garcia P."/>
            <person name="Millet M."/>
            <person name="Skouri-Panet F."/>
            <person name="Moreira D."/>
            <person name="Callebaut I."/>
        </authorList>
    </citation>
    <scope>NUCLEOTIDE SEQUENCE</scope>
    <source>
        <strain evidence="2">G9</strain>
    </source>
</reference>
<dbReference type="PROSITE" id="PS51257">
    <property type="entry name" value="PROKAR_LIPOPROTEIN"/>
    <property type="match status" value="1"/>
</dbReference>
<dbReference type="EMBL" id="JAKKUT010000002">
    <property type="protein sequence ID" value="MDG2989876.1"/>
    <property type="molecule type" value="Genomic_DNA"/>
</dbReference>
<organism evidence="2 3">
    <name type="scientific">Candidatus Synechococcus calcipolaris G9</name>
    <dbReference type="NCBI Taxonomy" id="1497997"/>
    <lineage>
        <taxon>Bacteria</taxon>
        <taxon>Bacillati</taxon>
        <taxon>Cyanobacteriota</taxon>
        <taxon>Cyanophyceae</taxon>
        <taxon>Synechococcales</taxon>
        <taxon>Synechococcaceae</taxon>
        <taxon>Synechococcus</taxon>
    </lineage>
</organism>
<name>A0ABT6EVQ1_9SYNE</name>
<dbReference type="PANTHER" id="PTHR36842:SF2">
    <property type="entry name" value="SLR0505 PROTEIN"/>
    <property type="match status" value="1"/>
</dbReference>
<evidence type="ECO:0000313" key="2">
    <source>
        <dbReference type="EMBL" id="MDG2989876.1"/>
    </source>
</evidence>
<sequence>MPRFSLRNIANKGLTLALVPILAACASGGYLLLPTDNFGGSLNSIRRDEDPQLSYDGRYVVFSSDRPGYRAIFLYDVQQRRIIDLPGLNRPGIMQDQPSISGDGRYIAYRSEGRGKSDIYVYDRLTRHQDLITANWQGDVHSPSISGDGRFVVFQSDRTGQWNIEIYDRGIDRRSPLPLTPSE</sequence>
<evidence type="ECO:0000313" key="3">
    <source>
        <dbReference type="Proteomes" id="UP001154265"/>
    </source>
</evidence>
<accession>A0ABT6EVQ1</accession>
<dbReference type="RefSeq" id="WP_277865801.1">
    <property type="nucleotide sequence ID" value="NZ_JAKKUT010000002.1"/>
</dbReference>
<dbReference type="InterPro" id="IPR011659">
    <property type="entry name" value="WD40"/>
</dbReference>
<dbReference type="InterPro" id="IPR011042">
    <property type="entry name" value="6-blade_b-propeller_TolB-like"/>
</dbReference>
<keyword evidence="3" id="KW-1185">Reference proteome</keyword>
<dbReference type="SUPFAM" id="SSF82171">
    <property type="entry name" value="DPP6 N-terminal domain-like"/>
    <property type="match status" value="1"/>
</dbReference>
<dbReference type="PANTHER" id="PTHR36842">
    <property type="entry name" value="PROTEIN TOLB HOMOLOG"/>
    <property type="match status" value="1"/>
</dbReference>
<protein>
    <submittedName>
        <fullName evidence="2">Biopolymer transporter</fullName>
    </submittedName>
</protein>
<comment type="caution">
    <text evidence="2">The sequence shown here is derived from an EMBL/GenBank/DDBJ whole genome shotgun (WGS) entry which is preliminary data.</text>
</comment>
<gene>
    <name evidence="2" type="ORF">L3556_02840</name>
</gene>
<comment type="similarity">
    <text evidence="1">Belongs to the TolB family.</text>
</comment>
<dbReference type="Proteomes" id="UP001154265">
    <property type="component" value="Unassembled WGS sequence"/>
</dbReference>
<reference evidence="2" key="2">
    <citation type="submission" date="2022-01" db="EMBL/GenBank/DDBJ databases">
        <authorList>
            <person name="Zivanovic Y."/>
            <person name="Moreira D."/>
            <person name="Lopez-Garcia P."/>
        </authorList>
    </citation>
    <scope>NUCLEOTIDE SEQUENCE</scope>
    <source>
        <strain evidence="2">G9</strain>
    </source>
</reference>
<dbReference type="Pfam" id="PF07676">
    <property type="entry name" value="PD40"/>
    <property type="match status" value="3"/>
</dbReference>